<name>A0A0J1JMA8_9GAMM</name>
<dbReference type="AlphaFoldDB" id="A0A0J1JMA8"/>
<accession>A0A0J1JMA8</accession>
<dbReference type="OrthoDB" id="5884859at2"/>
<keyword evidence="1" id="KW-0472">Membrane</keyword>
<dbReference type="Proteomes" id="UP000036097">
    <property type="component" value="Unassembled WGS sequence"/>
</dbReference>
<sequence length="68" mass="7399">MKCIHNGMMTDTPPDTCQGVVFLEPSDVVTNPQTQFSQETFSMVLGALLFAFIAGHVIGRVLRLMGKA</sequence>
<dbReference type="STRING" id="1195763.ABT56_20290"/>
<evidence type="ECO:0000313" key="2">
    <source>
        <dbReference type="EMBL" id="KLV03267.1"/>
    </source>
</evidence>
<dbReference type="EMBL" id="LDOT01000036">
    <property type="protein sequence ID" value="KLV03267.1"/>
    <property type="molecule type" value="Genomic_DNA"/>
</dbReference>
<protein>
    <submittedName>
        <fullName evidence="2">Uncharacterized protein</fullName>
    </submittedName>
</protein>
<evidence type="ECO:0000256" key="1">
    <source>
        <dbReference type="SAM" id="Phobius"/>
    </source>
</evidence>
<keyword evidence="3" id="KW-1185">Reference proteome</keyword>
<gene>
    <name evidence="2" type="ORF">ABT56_20290</name>
</gene>
<dbReference type="PATRIC" id="fig|1195763.3.peg.4353"/>
<comment type="caution">
    <text evidence="2">The sequence shown here is derived from an EMBL/GenBank/DDBJ whole genome shotgun (WGS) entry which is preliminary data.</text>
</comment>
<keyword evidence="1" id="KW-0812">Transmembrane</keyword>
<proteinExistence type="predicted"/>
<reference evidence="2 3" key="1">
    <citation type="submission" date="2015-05" db="EMBL/GenBank/DDBJ databases">
        <title>Photobacterium galathea sp. nov.</title>
        <authorList>
            <person name="Machado H."/>
            <person name="Gram L."/>
        </authorList>
    </citation>
    <scope>NUCLEOTIDE SEQUENCE [LARGE SCALE GENOMIC DNA]</scope>
    <source>
        <strain evidence="2 3">CGMCC 1.12159</strain>
    </source>
</reference>
<dbReference type="RefSeq" id="WP_047880744.1">
    <property type="nucleotide sequence ID" value="NZ_LDOT01000036.1"/>
</dbReference>
<keyword evidence="1" id="KW-1133">Transmembrane helix</keyword>
<evidence type="ECO:0000313" key="3">
    <source>
        <dbReference type="Proteomes" id="UP000036097"/>
    </source>
</evidence>
<organism evidence="2 3">
    <name type="scientific">Photobacterium aquae</name>
    <dbReference type="NCBI Taxonomy" id="1195763"/>
    <lineage>
        <taxon>Bacteria</taxon>
        <taxon>Pseudomonadati</taxon>
        <taxon>Pseudomonadota</taxon>
        <taxon>Gammaproteobacteria</taxon>
        <taxon>Vibrionales</taxon>
        <taxon>Vibrionaceae</taxon>
        <taxon>Photobacterium</taxon>
    </lineage>
</organism>
<feature type="transmembrane region" description="Helical" evidence="1">
    <location>
        <begin position="41"/>
        <end position="62"/>
    </location>
</feature>